<dbReference type="GO" id="GO:0043565">
    <property type="term" value="F:sequence-specific DNA binding"/>
    <property type="evidence" value="ECO:0007669"/>
    <property type="project" value="InterPro"/>
</dbReference>
<keyword evidence="1" id="KW-0805">Transcription regulation</keyword>
<sequence length="150" mass="16440">MIDIDAIGRKILRELSQDGRISNIELADRVGLSPSACLRRVQELERSGVIKGYRARIDPAKTGATFIAYVTIGLSSHTKDAQEGFEAAMAVAPEVRECHNTTGAIEYLLRVEAADLAAYKHFHTEVLGVLPQVNAITTYVLMDSPKDERA</sequence>
<dbReference type="InterPro" id="IPR019885">
    <property type="entry name" value="Tscrpt_reg_HTH_AsnC-type_CS"/>
</dbReference>
<dbReference type="InterPro" id="IPR036388">
    <property type="entry name" value="WH-like_DNA-bd_sf"/>
</dbReference>
<dbReference type="InterPro" id="IPR019888">
    <property type="entry name" value="Tscrpt_reg_AsnC-like"/>
</dbReference>
<dbReference type="Gene3D" id="1.10.10.10">
    <property type="entry name" value="Winged helix-like DNA-binding domain superfamily/Winged helix DNA-binding domain"/>
    <property type="match status" value="1"/>
</dbReference>
<dbReference type="SUPFAM" id="SSF46785">
    <property type="entry name" value="Winged helix' DNA-binding domain"/>
    <property type="match status" value="1"/>
</dbReference>
<dbReference type="InterPro" id="IPR011008">
    <property type="entry name" value="Dimeric_a/b-barrel"/>
</dbReference>
<evidence type="ECO:0000259" key="5">
    <source>
        <dbReference type="PROSITE" id="PS50956"/>
    </source>
</evidence>
<dbReference type="InterPro" id="IPR019887">
    <property type="entry name" value="Tscrpt_reg_AsnC/Lrp_C"/>
</dbReference>
<dbReference type="InterPro" id="IPR036390">
    <property type="entry name" value="WH_DNA-bd_sf"/>
</dbReference>
<gene>
    <name evidence="6" type="ORF">CDQ91_00710</name>
</gene>
<dbReference type="PANTHER" id="PTHR30154">
    <property type="entry name" value="LEUCINE-RESPONSIVE REGULATORY PROTEIN"/>
    <property type="match status" value="1"/>
</dbReference>
<accession>A0A246K4R5</accession>
<protein>
    <submittedName>
        <fullName evidence="6">AsnC family transcriptional regulator</fullName>
    </submittedName>
</protein>
<dbReference type="Gene3D" id="3.30.70.920">
    <property type="match status" value="1"/>
</dbReference>
<organism evidence="6 7">
    <name type="scientific">Sphingopyxis witflariensis</name>
    <dbReference type="NCBI Taxonomy" id="173675"/>
    <lineage>
        <taxon>Bacteria</taxon>
        <taxon>Pseudomonadati</taxon>
        <taxon>Pseudomonadota</taxon>
        <taxon>Alphaproteobacteria</taxon>
        <taxon>Sphingomonadales</taxon>
        <taxon>Sphingomonadaceae</taxon>
        <taxon>Sphingopyxis</taxon>
    </lineage>
</organism>
<evidence type="ECO:0000256" key="4">
    <source>
        <dbReference type="ARBA" id="ARBA00023163"/>
    </source>
</evidence>
<evidence type="ECO:0000256" key="1">
    <source>
        <dbReference type="ARBA" id="ARBA00023015"/>
    </source>
</evidence>
<keyword evidence="2" id="KW-0238">DNA-binding</keyword>
<keyword evidence="7" id="KW-1185">Reference proteome</keyword>
<proteinExistence type="predicted"/>
<dbReference type="GO" id="GO:0006355">
    <property type="term" value="P:regulation of DNA-templated transcription"/>
    <property type="evidence" value="ECO:0007669"/>
    <property type="project" value="UniProtKB-ARBA"/>
</dbReference>
<evidence type="ECO:0000313" key="6">
    <source>
        <dbReference type="EMBL" id="OWR00982.1"/>
    </source>
</evidence>
<keyword evidence="3" id="KW-0010">Activator</keyword>
<dbReference type="AlphaFoldDB" id="A0A246K4R5"/>
<dbReference type="OrthoDB" id="9802341at2"/>
<dbReference type="Proteomes" id="UP000197097">
    <property type="component" value="Unassembled WGS sequence"/>
</dbReference>
<dbReference type="GO" id="GO:0006524">
    <property type="term" value="P:alanine catabolic process"/>
    <property type="evidence" value="ECO:0007669"/>
    <property type="project" value="TreeGrafter"/>
</dbReference>
<evidence type="ECO:0000256" key="3">
    <source>
        <dbReference type="ARBA" id="ARBA00023159"/>
    </source>
</evidence>
<dbReference type="Pfam" id="PF01037">
    <property type="entry name" value="AsnC_trans_reg"/>
    <property type="match status" value="1"/>
</dbReference>
<dbReference type="InterPro" id="IPR011991">
    <property type="entry name" value="ArsR-like_HTH"/>
</dbReference>
<dbReference type="FunFam" id="1.10.10.10:FF:000186">
    <property type="entry name" value="AsnC family transcriptional regulator"/>
    <property type="match status" value="1"/>
</dbReference>
<keyword evidence="4" id="KW-0804">Transcription</keyword>
<dbReference type="SMART" id="SM00344">
    <property type="entry name" value="HTH_ASNC"/>
    <property type="match status" value="1"/>
</dbReference>
<reference evidence="6 7" key="1">
    <citation type="journal article" date="2002" name="Int. J. Syst. Evol. Microbiol.">
        <title>Sphingopyxis witflariensis sp. nov., isolated from activated sludge.</title>
        <authorList>
            <person name="Kampfer P."/>
            <person name="Witzenberger R."/>
            <person name="Denner E.B."/>
            <person name="Busse H.J."/>
            <person name="Neef A."/>
        </authorList>
    </citation>
    <scope>NUCLEOTIDE SEQUENCE [LARGE SCALE GENOMIC DNA]</scope>
    <source>
        <strain evidence="6 7">DSM 14551</strain>
    </source>
</reference>
<evidence type="ECO:0000313" key="7">
    <source>
        <dbReference type="Proteomes" id="UP000197097"/>
    </source>
</evidence>
<dbReference type="CDD" id="cd00090">
    <property type="entry name" value="HTH_ARSR"/>
    <property type="match status" value="1"/>
</dbReference>
<dbReference type="GO" id="GO:0043201">
    <property type="term" value="P:response to L-leucine"/>
    <property type="evidence" value="ECO:0007669"/>
    <property type="project" value="TreeGrafter"/>
</dbReference>
<dbReference type="PROSITE" id="PS50956">
    <property type="entry name" value="HTH_ASNC_2"/>
    <property type="match status" value="1"/>
</dbReference>
<feature type="domain" description="HTH asnC-type" evidence="5">
    <location>
        <begin position="4"/>
        <end position="65"/>
    </location>
</feature>
<evidence type="ECO:0000256" key="2">
    <source>
        <dbReference type="ARBA" id="ARBA00023125"/>
    </source>
</evidence>
<dbReference type="PANTHER" id="PTHR30154:SF0">
    <property type="entry name" value="LEUCINE-RESPONSIVE REGULATORY PROTEIN"/>
    <property type="match status" value="1"/>
</dbReference>
<dbReference type="EMBL" id="NISJ01000001">
    <property type="protein sequence ID" value="OWR00982.1"/>
    <property type="molecule type" value="Genomic_DNA"/>
</dbReference>
<comment type="caution">
    <text evidence="6">The sequence shown here is derived from an EMBL/GenBank/DDBJ whole genome shotgun (WGS) entry which is preliminary data.</text>
</comment>
<dbReference type="PRINTS" id="PR00033">
    <property type="entry name" value="HTHASNC"/>
</dbReference>
<name>A0A246K4R5_9SPHN</name>
<dbReference type="Pfam" id="PF13412">
    <property type="entry name" value="HTH_24"/>
    <property type="match status" value="1"/>
</dbReference>
<dbReference type="InterPro" id="IPR000485">
    <property type="entry name" value="AsnC-type_HTH_dom"/>
</dbReference>
<dbReference type="GO" id="GO:0005829">
    <property type="term" value="C:cytosol"/>
    <property type="evidence" value="ECO:0007669"/>
    <property type="project" value="TreeGrafter"/>
</dbReference>
<dbReference type="PROSITE" id="PS00519">
    <property type="entry name" value="HTH_ASNC_1"/>
    <property type="match status" value="1"/>
</dbReference>
<dbReference type="SUPFAM" id="SSF54909">
    <property type="entry name" value="Dimeric alpha+beta barrel"/>
    <property type="match status" value="1"/>
</dbReference>